<dbReference type="AlphaFoldDB" id="A0A1E3PZ89"/>
<dbReference type="InterPro" id="IPR049545">
    <property type="entry name" value="Gta3_dom"/>
</dbReference>
<dbReference type="GO" id="GO:0006450">
    <property type="term" value="P:regulation of translational fidelity"/>
    <property type="evidence" value="ECO:0007669"/>
    <property type="project" value="InterPro"/>
</dbReference>
<name>A0A1E3PZ89_LIPST</name>
<evidence type="ECO:0000259" key="1">
    <source>
        <dbReference type="Pfam" id="PF20978"/>
    </source>
</evidence>
<dbReference type="SUPFAM" id="SSF141000">
    <property type="entry name" value="Glu-tRNAGln amidotransferase C subunit"/>
    <property type="match status" value="1"/>
</dbReference>
<evidence type="ECO:0000313" key="2">
    <source>
        <dbReference type="EMBL" id="ODQ70763.1"/>
    </source>
</evidence>
<proteinExistence type="predicted"/>
<dbReference type="OrthoDB" id="4088666at2759"/>
<evidence type="ECO:0000313" key="3">
    <source>
        <dbReference type="Proteomes" id="UP000094385"/>
    </source>
</evidence>
<reference evidence="2 3" key="1">
    <citation type="journal article" date="2016" name="Proc. Natl. Acad. Sci. U.S.A.">
        <title>Comparative genomics of biotechnologically important yeasts.</title>
        <authorList>
            <person name="Riley R."/>
            <person name="Haridas S."/>
            <person name="Wolfe K.H."/>
            <person name="Lopes M.R."/>
            <person name="Hittinger C.T."/>
            <person name="Goeker M."/>
            <person name="Salamov A.A."/>
            <person name="Wisecaver J.H."/>
            <person name="Long T.M."/>
            <person name="Calvey C.H."/>
            <person name="Aerts A.L."/>
            <person name="Barry K.W."/>
            <person name="Choi C."/>
            <person name="Clum A."/>
            <person name="Coughlan A.Y."/>
            <person name="Deshpande S."/>
            <person name="Douglass A.P."/>
            <person name="Hanson S.J."/>
            <person name="Klenk H.-P."/>
            <person name="LaButti K.M."/>
            <person name="Lapidus A."/>
            <person name="Lindquist E.A."/>
            <person name="Lipzen A.M."/>
            <person name="Meier-Kolthoff J.P."/>
            <person name="Ohm R.A."/>
            <person name="Otillar R.P."/>
            <person name="Pangilinan J.L."/>
            <person name="Peng Y."/>
            <person name="Rokas A."/>
            <person name="Rosa C.A."/>
            <person name="Scheuner C."/>
            <person name="Sibirny A.A."/>
            <person name="Slot J.C."/>
            <person name="Stielow J.B."/>
            <person name="Sun H."/>
            <person name="Kurtzman C.P."/>
            <person name="Blackwell M."/>
            <person name="Grigoriev I.V."/>
            <person name="Jeffries T.W."/>
        </authorList>
    </citation>
    <scope>NUCLEOTIDE SEQUENCE [LARGE SCALE GENOMIC DNA]</scope>
    <source>
        <strain evidence="2 3">NRRL Y-11557</strain>
    </source>
</reference>
<organism evidence="2 3">
    <name type="scientific">Lipomyces starkeyi NRRL Y-11557</name>
    <dbReference type="NCBI Taxonomy" id="675824"/>
    <lineage>
        <taxon>Eukaryota</taxon>
        <taxon>Fungi</taxon>
        <taxon>Dikarya</taxon>
        <taxon>Ascomycota</taxon>
        <taxon>Saccharomycotina</taxon>
        <taxon>Lipomycetes</taxon>
        <taxon>Lipomycetales</taxon>
        <taxon>Lipomycetaceae</taxon>
        <taxon>Lipomyces</taxon>
    </lineage>
</organism>
<keyword evidence="3" id="KW-1185">Reference proteome</keyword>
<gene>
    <name evidence="2" type="ORF">LIPSTDRAFT_74229</name>
</gene>
<dbReference type="InterPro" id="IPR036113">
    <property type="entry name" value="Asp/Glu-ADT_sf_sub_c"/>
</dbReference>
<dbReference type="Proteomes" id="UP000094385">
    <property type="component" value="Unassembled WGS sequence"/>
</dbReference>
<feature type="domain" description="Glutamyl-tRNA amidotransferase complex subunit Gta3" evidence="1">
    <location>
        <begin position="78"/>
        <end position="132"/>
    </location>
</feature>
<protein>
    <recommendedName>
        <fullName evidence="1">Glutamyl-tRNA amidotransferase complex subunit Gta3 domain-containing protein</fullName>
    </recommendedName>
</protein>
<dbReference type="EMBL" id="KV454299">
    <property type="protein sequence ID" value="ODQ70763.1"/>
    <property type="molecule type" value="Genomic_DNA"/>
</dbReference>
<accession>A0A1E3PZ89</accession>
<dbReference type="Pfam" id="PF20978">
    <property type="entry name" value="Gta3"/>
    <property type="match status" value="1"/>
</dbReference>
<sequence>MRIRLLGPRFGSLIAKYTSATWCRRIRLDEQWRRNSSTVSPAIQTKRIETDAELESLLSKPTWAIQSLLPESTPENRHEDINSQSLRDLLRRSGLQFPKDDQEEGKMLSDLQRQLVFVDHVQDVDTEGVEPLNRIGEDWPELKWEDVQVEENELLQTVRDKTSIRQHMERTFFYVKDVEDN</sequence>